<keyword evidence="3" id="KW-1185">Reference proteome</keyword>
<dbReference type="PROSITE" id="PS51688">
    <property type="entry name" value="ICA"/>
    <property type="match status" value="1"/>
</dbReference>
<reference evidence="2 3" key="1">
    <citation type="submission" date="2023-04" db="EMBL/GenBank/DDBJ databases">
        <title>Draft genome sequence of acteroides sedimenti strain YN3PY1.</title>
        <authorList>
            <person name="Yoshida N."/>
        </authorList>
    </citation>
    <scope>NUCLEOTIDE SEQUENCE [LARGE SCALE GENOMIC DNA]</scope>
    <source>
        <strain evidence="2 3">YN3PY1</strain>
    </source>
</reference>
<dbReference type="Pfam" id="PF13884">
    <property type="entry name" value="Peptidase_S74"/>
    <property type="match status" value="1"/>
</dbReference>
<dbReference type="EMBL" id="AP028055">
    <property type="protein sequence ID" value="BEG98100.1"/>
    <property type="molecule type" value="Genomic_DNA"/>
</dbReference>
<protein>
    <recommendedName>
        <fullName evidence="1">Peptidase S74 domain-containing protein</fullName>
    </recommendedName>
</protein>
<accession>A0ABN6Z0I9</accession>
<gene>
    <name evidence="2" type="ORF">BSYN_03650</name>
</gene>
<evidence type="ECO:0000313" key="3">
    <source>
        <dbReference type="Proteomes" id="UP001496674"/>
    </source>
</evidence>
<proteinExistence type="predicted"/>
<dbReference type="InterPro" id="IPR036388">
    <property type="entry name" value="WH-like_DNA-bd_sf"/>
</dbReference>
<feature type="domain" description="Peptidase S74" evidence="1">
    <location>
        <begin position="352"/>
        <end position="449"/>
    </location>
</feature>
<dbReference type="Proteomes" id="UP001496674">
    <property type="component" value="Chromosome"/>
</dbReference>
<dbReference type="InterPro" id="IPR030392">
    <property type="entry name" value="S74_ICA"/>
</dbReference>
<organism evidence="2 3">
    <name type="scientific">Bacteroides sedimenti</name>
    <dbReference type="NCBI Taxonomy" id="2136147"/>
    <lineage>
        <taxon>Bacteria</taxon>
        <taxon>Pseudomonadati</taxon>
        <taxon>Bacteroidota</taxon>
        <taxon>Bacteroidia</taxon>
        <taxon>Bacteroidales</taxon>
        <taxon>Bacteroidaceae</taxon>
        <taxon>Bacteroides</taxon>
    </lineage>
</organism>
<name>A0ABN6Z0I9_9BACE</name>
<dbReference type="RefSeq" id="WP_353332758.1">
    <property type="nucleotide sequence ID" value="NZ_AP028055.1"/>
</dbReference>
<dbReference type="Gene3D" id="1.10.10.10">
    <property type="entry name" value="Winged helix-like DNA-binding domain superfamily/Winged helix DNA-binding domain"/>
    <property type="match status" value="1"/>
</dbReference>
<sequence>MANKKYLEHLDIQVATAVKNPGSNFIALGALADGLYQNKAGVVSRLATMDDIHWDNLTGVPTTLEGFGITGGTVSDSITSYNFNRIIGANGSGDAHLELWRGTNASWRMLNSGGNLRFQSNYTTVVGSYYDVLTLNYNTGNASLKGALTASSFVKSGGSSTDILMADGSTLGISSANAYALAGIANKIPIIKSDGVMEVGKYIDFHESASSDYTTRLISENGVFKINNAKLSVPSTASDALQVSGGASITGSMIVGYDLSVYNTLSVEGSLSVFATAEFQDTVIMYSEAYHNANICLQNASYENAIYSNGNQISIVKYNNWVTKSKLTLTDTGIILTGNTYCTGELAAYSTSDERLKTNVRSINNGLDVICRLAPVAYNWNKKAKELNPHKTDARDFGLIAQQLEQVLPELVHESSDGYKSVDYVKIIPYLIAGMKEQQTQIELLTNKLEKHGITIK</sequence>
<evidence type="ECO:0000313" key="2">
    <source>
        <dbReference type="EMBL" id="BEG98100.1"/>
    </source>
</evidence>
<evidence type="ECO:0000259" key="1">
    <source>
        <dbReference type="PROSITE" id="PS51688"/>
    </source>
</evidence>